<dbReference type="EMBL" id="MU273476">
    <property type="protein sequence ID" value="KAI0036063.1"/>
    <property type="molecule type" value="Genomic_DNA"/>
</dbReference>
<evidence type="ECO:0000313" key="2">
    <source>
        <dbReference type="Proteomes" id="UP000814128"/>
    </source>
</evidence>
<organism evidence="1 2">
    <name type="scientific">Vararia minispora EC-137</name>
    <dbReference type="NCBI Taxonomy" id="1314806"/>
    <lineage>
        <taxon>Eukaryota</taxon>
        <taxon>Fungi</taxon>
        <taxon>Dikarya</taxon>
        <taxon>Basidiomycota</taxon>
        <taxon>Agaricomycotina</taxon>
        <taxon>Agaricomycetes</taxon>
        <taxon>Russulales</taxon>
        <taxon>Lachnocladiaceae</taxon>
        <taxon>Vararia</taxon>
    </lineage>
</organism>
<protein>
    <submittedName>
        <fullName evidence="1">Small secreted protein</fullName>
    </submittedName>
</protein>
<dbReference type="Proteomes" id="UP000814128">
    <property type="component" value="Unassembled WGS sequence"/>
</dbReference>
<evidence type="ECO:0000313" key="1">
    <source>
        <dbReference type="EMBL" id="KAI0036063.1"/>
    </source>
</evidence>
<feature type="non-terminal residue" evidence="1">
    <location>
        <position position="80"/>
    </location>
</feature>
<reference evidence="1" key="1">
    <citation type="submission" date="2021-02" db="EMBL/GenBank/DDBJ databases">
        <authorList>
            <consortium name="DOE Joint Genome Institute"/>
            <person name="Ahrendt S."/>
            <person name="Looney B.P."/>
            <person name="Miyauchi S."/>
            <person name="Morin E."/>
            <person name="Drula E."/>
            <person name="Courty P.E."/>
            <person name="Chicoki N."/>
            <person name="Fauchery L."/>
            <person name="Kohler A."/>
            <person name="Kuo A."/>
            <person name="Labutti K."/>
            <person name="Pangilinan J."/>
            <person name="Lipzen A."/>
            <person name="Riley R."/>
            <person name="Andreopoulos W."/>
            <person name="He G."/>
            <person name="Johnson J."/>
            <person name="Barry K.W."/>
            <person name="Grigoriev I.V."/>
            <person name="Nagy L."/>
            <person name="Hibbett D."/>
            <person name="Henrissat B."/>
            <person name="Matheny P.B."/>
            <person name="Labbe J."/>
            <person name="Martin F."/>
        </authorList>
    </citation>
    <scope>NUCLEOTIDE SEQUENCE</scope>
    <source>
        <strain evidence="1">EC-137</strain>
    </source>
</reference>
<proteinExistence type="predicted"/>
<gene>
    <name evidence="1" type="ORF">K488DRAFT_30470</name>
</gene>
<sequence>MPVPWEALVPFGLVTTMFAAAGTLLNVTKRAQNNGLPPRYNIDDWDQMMMDRDERLTGHFRGQSTEPVAPKEFATNSAWY</sequence>
<accession>A0ACB8QWJ7</accession>
<name>A0ACB8QWJ7_9AGAM</name>
<reference evidence="1" key="2">
    <citation type="journal article" date="2022" name="New Phytol.">
        <title>Evolutionary transition to the ectomycorrhizal habit in the genomes of a hyperdiverse lineage of mushroom-forming fungi.</title>
        <authorList>
            <person name="Looney B."/>
            <person name="Miyauchi S."/>
            <person name="Morin E."/>
            <person name="Drula E."/>
            <person name="Courty P.E."/>
            <person name="Kohler A."/>
            <person name="Kuo A."/>
            <person name="LaButti K."/>
            <person name="Pangilinan J."/>
            <person name="Lipzen A."/>
            <person name="Riley R."/>
            <person name="Andreopoulos W."/>
            <person name="He G."/>
            <person name="Johnson J."/>
            <person name="Nolan M."/>
            <person name="Tritt A."/>
            <person name="Barry K.W."/>
            <person name="Grigoriev I.V."/>
            <person name="Nagy L.G."/>
            <person name="Hibbett D."/>
            <person name="Henrissat B."/>
            <person name="Matheny P.B."/>
            <person name="Labbe J."/>
            <person name="Martin F.M."/>
        </authorList>
    </citation>
    <scope>NUCLEOTIDE SEQUENCE</scope>
    <source>
        <strain evidence="1">EC-137</strain>
    </source>
</reference>
<keyword evidence="2" id="KW-1185">Reference proteome</keyword>
<comment type="caution">
    <text evidence="1">The sequence shown here is derived from an EMBL/GenBank/DDBJ whole genome shotgun (WGS) entry which is preliminary data.</text>
</comment>